<dbReference type="Proteomes" id="UP001633002">
    <property type="component" value="Unassembled WGS sequence"/>
</dbReference>
<reference evidence="4 5" key="1">
    <citation type="submission" date="2024-09" db="EMBL/GenBank/DDBJ databases">
        <title>Chromosome-scale assembly of Riccia sorocarpa.</title>
        <authorList>
            <person name="Paukszto L."/>
        </authorList>
    </citation>
    <scope>NUCLEOTIDE SEQUENCE [LARGE SCALE GENOMIC DNA]</scope>
    <source>
        <strain evidence="4">LP-2024</strain>
        <tissue evidence="4">Aerial parts of the thallus</tissue>
    </source>
</reference>
<evidence type="ECO:0000313" key="4">
    <source>
        <dbReference type="EMBL" id="KAL3700581.1"/>
    </source>
</evidence>
<keyword evidence="1" id="KW-0862">Zinc</keyword>
<feature type="region of interest" description="Disordered" evidence="2">
    <location>
        <begin position="85"/>
        <end position="108"/>
    </location>
</feature>
<keyword evidence="1" id="KW-0863">Zinc-finger</keyword>
<dbReference type="InterPro" id="IPR001878">
    <property type="entry name" value="Znf_CCHC"/>
</dbReference>
<dbReference type="AlphaFoldDB" id="A0ABD3IAM4"/>
<evidence type="ECO:0000313" key="5">
    <source>
        <dbReference type="Proteomes" id="UP001633002"/>
    </source>
</evidence>
<dbReference type="EMBL" id="JBJQOH010000001">
    <property type="protein sequence ID" value="KAL3700581.1"/>
    <property type="molecule type" value="Genomic_DNA"/>
</dbReference>
<dbReference type="SUPFAM" id="SSF57756">
    <property type="entry name" value="Retrovirus zinc finger-like domains"/>
    <property type="match status" value="1"/>
</dbReference>
<dbReference type="InterPro" id="IPR036875">
    <property type="entry name" value="Znf_CCHC_sf"/>
</dbReference>
<gene>
    <name evidence="4" type="ORF">R1sor_018603</name>
</gene>
<name>A0ABD3IAM4_9MARC</name>
<evidence type="ECO:0000259" key="3">
    <source>
        <dbReference type="PROSITE" id="PS50158"/>
    </source>
</evidence>
<sequence length="218" mass="24309">MELPSKVGIRTPWNKIYLQKVVFTSIPDHCFICLKKGHWARNCHAKNLGDTRGAGRFRQGEEVQRTSVGLQNLVAEKEMHSGSAMVVPTQDPHGSEKKDVGGGNNVGESDIQMEVEEDGEKACGFSRVNGEKDSVKPLRRVGTGWLEHEENVDDLIGNVPTFRRSYPFLLVGHHFLIPPWGEWREEENMASALHHIPQGSVDVCFVLGYGSHGEVLLE</sequence>
<dbReference type="PROSITE" id="PS50158">
    <property type="entry name" value="ZF_CCHC"/>
    <property type="match status" value="1"/>
</dbReference>
<dbReference type="Gene3D" id="4.10.60.10">
    <property type="entry name" value="Zinc finger, CCHC-type"/>
    <property type="match status" value="1"/>
</dbReference>
<accession>A0ABD3IAM4</accession>
<keyword evidence="5" id="KW-1185">Reference proteome</keyword>
<dbReference type="GO" id="GO:0008270">
    <property type="term" value="F:zinc ion binding"/>
    <property type="evidence" value="ECO:0007669"/>
    <property type="project" value="UniProtKB-KW"/>
</dbReference>
<organism evidence="4 5">
    <name type="scientific">Riccia sorocarpa</name>
    <dbReference type="NCBI Taxonomy" id="122646"/>
    <lineage>
        <taxon>Eukaryota</taxon>
        <taxon>Viridiplantae</taxon>
        <taxon>Streptophyta</taxon>
        <taxon>Embryophyta</taxon>
        <taxon>Marchantiophyta</taxon>
        <taxon>Marchantiopsida</taxon>
        <taxon>Marchantiidae</taxon>
        <taxon>Marchantiales</taxon>
        <taxon>Ricciaceae</taxon>
        <taxon>Riccia</taxon>
    </lineage>
</organism>
<evidence type="ECO:0000256" key="2">
    <source>
        <dbReference type="SAM" id="MobiDB-lite"/>
    </source>
</evidence>
<protein>
    <recommendedName>
        <fullName evidence="3">CCHC-type domain-containing protein</fullName>
    </recommendedName>
</protein>
<proteinExistence type="predicted"/>
<evidence type="ECO:0000256" key="1">
    <source>
        <dbReference type="PROSITE-ProRule" id="PRU00047"/>
    </source>
</evidence>
<comment type="caution">
    <text evidence="4">The sequence shown here is derived from an EMBL/GenBank/DDBJ whole genome shotgun (WGS) entry which is preliminary data.</text>
</comment>
<feature type="domain" description="CCHC-type" evidence="3">
    <location>
        <begin position="30"/>
        <end position="43"/>
    </location>
</feature>
<keyword evidence="1" id="KW-0479">Metal-binding</keyword>